<dbReference type="InterPro" id="IPR043504">
    <property type="entry name" value="Peptidase_S1_PA_chymotrypsin"/>
</dbReference>
<proteinExistence type="inferred from homology"/>
<dbReference type="KEGG" id="ccz:CCALI_01685"/>
<evidence type="ECO:0000256" key="2">
    <source>
        <dbReference type="ARBA" id="ARBA00022670"/>
    </source>
</evidence>
<reference evidence="7" key="1">
    <citation type="submission" date="2013-03" db="EMBL/GenBank/DDBJ databases">
        <title>Genome sequence of Chthonomonas calidirosea, the first sequenced genome from the Armatimonadetes phylum (formally candidate division OP10).</title>
        <authorList>
            <person name="Lee K.C.Y."/>
            <person name="Morgan X.C."/>
            <person name="Dunfield P.F."/>
            <person name="Tamas I."/>
            <person name="Houghton K.M."/>
            <person name="Vyssotski M."/>
            <person name="Ryan J.L.J."/>
            <person name="Lagutin K."/>
            <person name="McDonald I.R."/>
            <person name="Stott M.B."/>
        </authorList>
    </citation>
    <scope>NUCLEOTIDE SEQUENCE [LARGE SCALE GENOMIC DNA]</scope>
    <source>
        <strain evidence="7">DSM 23976 / ICMP 18418 / T49</strain>
    </source>
</reference>
<dbReference type="InterPro" id="IPR036034">
    <property type="entry name" value="PDZ_sf"/>
</dbReference>
<dbReference type="PROSITE" id="PS50106">
    <property type="entry name" value="PDZ"/>
    <property type="match status" value="1"/>
</dbReference>
<feature type="region of interest" description="Disordered" evidence="4">
    <location>
        <begin position="433"/>
        <end position="454"/>
    </location>
</feature>
<feature type="compositionally biased region" description="Pro residues" evidence="4">
    <location>
        <begin position="78"/>
        <end position="87"/>
    </location>
</feature>
<dbReference type="eggNOG" id="COG0265">
    <property type="taxonomic scope" value="Bacteria"/>
</dbReference>
<evidence type="ECO:0000256" key="4">
    <source>
        <dbReference type="SAM" id="MobiDB-lite"/>
    </source>
</evidence>
<dbReference type="Pfam" id="PF13365">
    <property type="entry name" value="Trypsin_2"/>
    <property type="match status" value="1"/>
</dbReference>
<gene>
    <name evidence="6" type="ORF">CCALI_01685</name>
</gene>
<dbReference type="Gene3D" id="2.40.10.10">
    <property type="entry name" value="Trypsin-like serine proteases"/>
    <property type="match status" value="2"/>
</dbReference>
<dbReference type="OrthoDB" id="73775at2"/>
<keyword evidence="7" id="KW-1185">Reference proteome</keyword>
<dbReference type="SUPFAM" id="SSF50494">
    <property type="entry name" value="Trypsin-like serine proteases"/>
    <property type="match status" value="1"/>
</dbReference>
<feature type="compositionally biased region" description="Low complexity" evidence="4">
    <location>
        <begin position="88"/>
        <end position="98"/>
    </location>
</feature>
<evidence type="ECO:0000256" key="1">
    <source>
        <dbReference type="ARBA" id="ARBA00010541"/>
    </source>
</evidence>
<keyword evidence="2 6" id="KW-0645">Protease</keyword>
<dbReference type="Proteomes" id="UP000014227">
    <property type="component" value="Chromosome I"/>
</dbReference>
<dbReference type="PRINTS" id="PR00834">
    <property type="entry name" value="PROTEASES2C"/>
</dbReference>
<comment type="similarity">
    <text evidence="1">Belongs to the peptidase S1C family.</text>
</comment>
<evidence type="ECO:0000313" key="7">
    <source>
        <dbReference type="Proteomes" id="UP000014227"/>
    </source>
</evidence>
<evidence type="ECO:0000256" key="3">
    <source>
        <dbReference type="ARBA" id="ARBA00022801"/>
    </source>
</evidence>
<dbReference type="HOGENOM" id="CLU_602312_0_0_0"/>
<keyword evidence="3" id="KW-0378">Hydrolase</keyword>
<dbReference type="Gene3D" id="2.30.42.10">
    <property type="match status" value="1"/>
</dbReference>
<evidence type="ECO:0000313" key="6">
    <source>
        <dbReference type="EMBL" id="CCW35499.1"/>
    </source>
</evidence>
<dbReference type="InterPro" id="IPR001940">
    <property type="entry name" value="Peptidase_S1C"/>
</dbReference>
<feature type="domain" description="PDZ" evidence="5">
    <location>
        <begin position="327"/>
        <end position="408"/>
    </location>
</feature>
<dbReference type="PANTHER" id="PTHR22939:SF129">
    <property type="entry name" value="SERINE PROTEASE HTRA2, MITOCHONDRIAL"/>
    <property type="match status" value="1"/>
</dbReference>
<dbReference type="AlphaFoldDB" id="S0EYL4"/>
<dbReference type="Pfam" id="PF17820">
    <property type="entry name" value="PDZ_6"/>
    <property type="match status" value="1"/>
</dbReference>
<dbReference type="EMBL" id="HF951689">
    <property type="protein sequence ID" value="CCW35499.1"/>
    <property type="molecule type" value="Genomic_DNA"/>
</dbReference>
<dbReference type="SMART" id="SM00228">
    <property type="entry name" value="PDZ"/>
    <property type="match status" value="1"/>
</dbReference>
<sequence length="454" mass="49097">MRRKRFVFVALLTLLVLGRPLLLERSFAAPQSPPPQQGSSTDTHILQELSDELAQLISKTRVCVVTIRGWARPFGGPDKPPFPPPQGFSPEPGSFPFFSPGPPPPPKGRDFKSSKPTSAQADAVYANDMPPIRLTGSGFFIQKDLVVTTAEVVGCMAHPIVITDSGKWVPAVGMNVDYKNNVAVLRLPRDTDIPTLDWGEDSAAPPGCLVLVFGNQAGFSQVPTLGMVTAHNLWARSPDGRFHYNNLLQLQGVVGPGASGAPVIDAQAHVIGMVVGALNGPPNDFIHPFQAPGPPPNGTIDPMLGRITAIGFALPADTLKAEVAKLAVDIRPLPPLGWFGFIPGKADEHGIQIDTVFIGGPADVAGLRPGDWITAIDGRPLRGRFEIPALSETLPVGQKLQIRAERDGKPFSTTLIVQARPDDQQLQQMQRLRLPHEEMLNREHRGQRREQHNP</sequence>
<dbReference type="GO" id="GO:0006508">
    <property type="term" value="P:proteolysis"/>
    <property type="evidence" value="ECO:0007669"/>
    <property type="project" value="UniProtKB-KW"/>
</dbReference>
<dbReference type="InterPro" id="IPR001478">
    <property type="entry name" value="PDZ"/>
</dbReference>
<name>S0EYL4_CHTCT</name>
<dbReference type="InterPro" id="IPR041489">
    <property type="entry name" value="PDZ_6"/>
</dbReference>
<feature type="compositionally biased region" description="Basic and acidic residues" evidence="4">
    <location>
        <begin position="434"/>
        <end position="454"/>
    </location>
</feature>
<dbReference type="InterPro" id="IPR009003">
    <property type="entry name" value="Peptidase_S1_PA"/>
</dbReference>
<dbReference type="PANTHER" id="PTHR22939">
    <property type="entry name" value="SERINE PROTEASE FAMILY S1C HTRA-RELATED"/>
    <property type="match status" value="1"/>
</dbReference>
<evidence type="ECO:0000259" key="5">
    <source>
        <dbReference type="PROSITE" id="PS50106"/>
    </source>
</evidence>
<organism evidence="6 7">
    <name type="scientific">Chthonomonas calidirosea (strain DSM 23976 / ICMP 18418 / T49)</name>
    <dbReference type="NCBI Taxonomy" id="1303518"/>
    <lineage>
        <taxon>Bacteria</taxon>
        <taxon>Bacillati</taxon>
        <taxon>Armatimonadota</taxon>
        <taxon>Chthonomonadia</taxon>
        <taxon>Chthonomonadales</taxon>
        <taxon>Chthonomonadaceae</taxon>
        <taxon>Chthonomonas</taxon>
    </lineage>
</organism>
<protein>
    <submittedName>
        <fullName evidence="6">Trypsin-like serine proteases, typically periplasmic, contain C-terminal PDZ domain</fullName>
    </submittedName>
</protein>
<dbReference type="STRING" id="454171.CP488_02407"/>
<dbReference type="InParanoid" id="S0EYL4"/>
<dbReference type="RefSeq" id="WP_016483030.1">
    <property type="nucleotide sequence ID" value="NC_021487.1"/>
</dbReference>
<dbReference type="SUPFAM" id="SSF50156">
    <property type="entry name" value="PDZ domain-like"/>
    <property type="match status" value="1"/>
</dbReference>
<accession>S0EYL4</accession>
<dbReference type="PATRIC" id="fig|1303518.3.peg.1736"/>
<dbReference type="GO" id="GO:0004252">
    <property type="term" value="F:serine-type endopeptidase activity"/>
    <property type="evidence" value="ECO:0007669"/>
    <property type="project" value="InterPro"/>
</dbReference>
<feature type="region of interest" description="Disordered" evidence="4">
    <location>
        <begin position="75"/>
        <end position="117"/>
    </location>
</feature>